<dbReference type="SUPFAM" id="SSF81321">
    <property type="entry name" value="Family A G protein-coupled receptor-like"/>
    <property type="match status" value="1"/>
</dbReference>
<dbReference type="Gene3D" id="1.20.1070.10">
    <property type="entry name" value="Rhodopsin 7-helix transmembrane proteins"/>
    <property type="match status" value="1"/>
</dbReference>
<dbReference type="InterPro" id="IPR017981">
    <property type="entry name" value="GPCR_2-like_7TM"/>
</dbReference>
<comment type="caution">
    <text evidence="7">The sequence shown here is derived from an EMBL/GenBank/DDBJ whole genome shotgun (WGS) entry which is preliminary data.</text>
</comment>
<accession>A0AAV0SZI6</accession>
<keyword evidence="3 5" id="KW-1133">Transmembrane helix</keyword>
<feature type="transmembrane region" description="Helical" evidence="5">
    <location>
        <begin position="85"/>
        <end position="106"/>
    </location>
</feature>
<dbReference type="GO" id="GO:0007189">
    <property type="term" value="P:adenylate cyclase-activating G protein-coupled receptor signaling pathway"/>
    <property type="evidence" value="ECO:0007669"/>
    <property type="project" value="TreeGrafter"/>
</dbReference>
<protein>
    <recommendedName>
        <fullName evidence="6">G-protein coupled receptors family 2 profile 2 domain-containing protein</fullName>
    </recommendedName>
</protein>
<dbReference type="PANTHER" id="PTHR23112:SF0">
    <property type="entry name" value="TRANSMEMBRANE PROTEIN 116"/>
    <property type="match status" value="1"/>
</dbReference>
<evidence type="ECO:0000256" key="4">
    <source>
        <dbReference type="ARBA" id="ARBA00023136"/>
    </source>
</evidence>
<sequence>MAVLVQDVVLQLAACASGAGCSFLLATWNRVEKPTVTKLHIVTSIGLAGLLTSAAFAMSFVVNGAGQHYRQHEGLCYVQALMLQYFYLASYLWTACFAFDLYQIVVKLNEYPEAFLRQYRAIGWGLPGLAVVYLVLRQLTGHIGVGGADRRWCWIAVHSTREEAGEDPFLWRREGALQQLVLFYVPVAGVLIFNVGIYHMILKDLHMDPLAPRFRAKVKLYLGTIVLCSIWGLMNRLVQYFRADHTPNAFLSVMESICDPLQPLLNAVWHATNKNSLKAYKDHFRACWTHASVLSSDEEESSRMDDAPLLPQVVDAIADSSVDPLDREFGHYFQPRVSRGDHDRKQSVS</sequence>
<dbReference type="Pfam" id="PF05462">
    <property type="entry name" value="Dicty_CAR"/>
    <property type="match status" value="1"/>
</dbReference>
<feature type="transmembrane region" description="Helical" evidence="5">
    <location>
        <begin position="221"/>
        <end position="238"/>
    </location>
</feature>
<keyword evidence="4 5" id="KW-0472">Membrane</keyword>
<evidence type="ECO:0000256" key="2">
    <source>
        <dbReference type="ARBA" id="ARBA00022692"/>
    </source>
</evidence>
<dbReference type="AlphaFoldDB" id="A0AAV0SZI6"/>
<dbReference type="PROSITE" id="PS50261">
    <property type="entry name" value="G_PROTEIN_RECEP_F2_4"/>
    <property type="match status" value="1"/>
</dbReference>
<dbReference type="EMBL" id="CANTFL010000080">
    <property type="protein sequence ID" value="CAI5711252.1"/>
    <property type="molecule type" value="Genomic_DNA"/>
</dbReference>
<keyword evidence="2 5" id="KW-0812">Transmembrane</keyword>
<evidence type="ECO:0000256" key="1">
    <source>
        <dbReference type="ARBA" id="ARBA00004141"/>
    </source>
</evidence>
<dbReference type="GO" id="GO:0030552">
    <property type="term" value="F:cAMP binding"/>
    <property type="evidence" value="ECO:0007669"/>
    <property type="project" value="InterPro"/>
</dbReference>
<dbReference type="GO" id="GO:0004930">
    <property type="term" value="F:G protein-coupled receptor activity"/>
    <property type="evidence" value="ECO:0007669"/>
    <property type="project" value="InterPro"/>
</dbReference>
<dbReference type="PRINTS" id="PR00247">
    <property type="entry name" value="GPCRCAMP"/>
</dbReference>
<organism evidence="7 8">
    <name type="scientific">Hyaloperonospora brassicae</name>
    <name type="common">Brassica downy mildew</name>
    <name type="synonym">Peronospora brassicae</name>
    <dbReference type="NCBI Taxonomy" id="162125"/>
    <lineage>
        <taxon>Eukaryota</taxon>
        <taxon>Sar</taxon>
        <taxon>Stramenopiles</taxon>
        <taxon>Oomycota</taxon>
        <taxon>Peronosporomycetes</taxon>
        <taxon>Peronosporales</taxon>
        <taxon>Peronosporaceae</taxon>
        <taxon>Hyaloperonospora</taxon>
    </lineage>
</organism>
<dbReference type="PANTHER" id="PTHR23112">
    <property type="entry name" value="G PROTEIN-COUPLED RECEPTOR 157-RELATED"/>
    <property type="match status" value="1"/>
</dbReference>
<dbReference type="InterPro" id="IPR000848">
    <property type="entry name" value="GPCR_cAMP"/>
</dbReference>
<feature type="transmembrane region" description="Helical" evidence="5">
    <location>
        <begin position="42"/>
        <end position="65"/>
    </location>
</feature>
<reference evidence="7" key="1">
    <citation type="submission" date="2022-12" db="EMBL/GenBank/DDBJ databases">
        <authorList>
            <person name="Webb A."/>
        </authorList>
    </citation>
    <scope>NUCLEOTIDE SEQUENCE</scope>
    <source>
        <strain evidence="7">Hp1</strain>
    </source>
</reference>
<name>A0AAV0SZI6_HYABA</name>
<keyword evidence="8" id="KW-1185">Reference proteome</keyword>
<evidence type="ECO:0000259" key="6">
    <source>
        <dbReference type="PROSITE" id="PS50261"/>
    </source>
</evidence>
<evidence type="ECO:0000256" key="5">
    <source>
        <dbReference type="SAM" id="Phobius"/>
    </source>
</evidence>
<dbReference type="Proteomes" id="UP001162031">
    <property type="component" value="Unassembled WGS sequence"/>
</dbReference>
<gene>
    <name evidence="7" type="ORF">HBR001_LOCUS625</name>
</gene>
<dbReference type="GO" id="GO:0007166">
    <property type="term" value="P:cell surface receptor signaling pathway"/>
    <property type="evidence" value="ECO:0007669"/>
    <property type="project" value="InterPro"/>
</dbReference>
<dbReference type="GO" id="GO:0005886">
    <property type="term" value="C:plasma membrane"/>
    <property type="evidence" value="ECO:0007669"/>
    <property type="project" value="TreeGrafter"/>
</dbReference>
<proteinExistence type="predicted"/>
<evidence type="ECO:0000313" key="7">
    <source>
        <dbReference type="EMBL" id="CAI5711252.1"/>
    </source>
</evidence>
<comment type="subcellular location">
    <subcellularLocation>
        <location evidence="1">Membrane</location>
        <topology evidence="1">Multi-pass membrane protein</topology>
    </subcellularLocation>
</comment>
<feature type="domain" description="G-protein coupled receptors family 2 profile 2" evidence="6">
    <location>
        <begin position="3"/>
        <end position="205"/>
    </location>
</feature>
<feature type="transmembrane region" description="Helical" evidence="5">
    <location>
        <begin position="181"/>
        <end position="201"/>
    </location>
</feature>
<evidence type="ECO:0000313" key="8">
    <source>
        <dbReference type="Proteomes" id="UP001162031"/>
    </source>
</evidence>
<evidence type="ECO:0000256" key="3">
    <source>
        <dbReference type="ARBA" id="ARBA00022989"/>
    </source>
</evidence>